<organism evidence="6 7">
    <name type="scientific">Desulfomicrobium baculatum (strain DSM 4028 / VKM B-1378 / X)</name>
    <name type="common">Desulfovibrio baculatus</name>
    <dbReference type="NCBI Taxonomy" id="525897"/>
    <lineage>
        <taxon>Bacteria</taxon>
        <taxon>Pseudomonadati</taxon>
        <taxon>Thermodesulfobacteriota</taxon>
        <taxon>Desulfovibrionia</taxon>
        <taxon>Desulfovibrionales</taxon>
        <taxon>Desulfomicrobiaceae</taxon>
        <taxon>Desulfomicrobium</taxon>
    </lineage>
</organism>
<reference evidence="6 7" key="1">
    <citation type="journal article" date="2009" name="Stand. Genomic Sci.">
        <title>Complete genome sequence of Desulfomicrobium baculatum type strain (X).</title>
        <authorList>
            <person name="Copeland A."/>
            <person name="Spring S."/>
            <person name="Goker M."/>
            <person name="Schneider S."/>
            <person name="Lapidus A."/>
            <person name="Del Rio T.G."/>
            <person name="Tice H."/>
            <person name="Cheng J.F."/>
            <person name="Chen F."/>
            <person name="Nolan M."/>
            <person name="Bruce D."/>
            <person name="Goodwin L."/>
            <person name="Pitluck S."/>
            <person name="Ivanova N."/>
            <person name="Mavrommatis K."/>
            <person name="Ovchinnikova G."/>
            <person name="Pati A."/>
            <person name="Chen A."/>
            <person name="Palaniappan K."/>
            <person name="Land M."/>
            <person name="Hauser L."/>
            <person name="Chang Y.J."/>
            <person name="Jeffries C.C."/>
            <person name="Meincke L."/>
            <person name="Sims D."/>
            <person name="Brettin T."/>
            <person name="Detter J.C."/>
            <person name="Han C."/>
            <person name="Chain P."/>
            <person name="Bristow J."/>
            <person name="Eisen J.A."/>
            <person name="Markowitz V."/>
            <person name="Hugenholtz P."/>
            <person name="Kyrpides N.C."/>
            <person name="Klenk H.P."/>
            <person name="Lucas S."/>
        </authorList>
    </citation>
    <scope>NUCLEOTIDE SEQUENCE [LARGE SCALE GENOMIC DNA]</scope>
    <source>
        <strain evidence="7">DSM 4028 / VKM B-1378 / X</strain>
    </source>
</reference>
<evidence type="ECO:0000313" key="7">
    <source>
        <dbReference type="Proteomes" id="UP000002216"/>
    </source>
</evidence>
<keyword evidence="4" id="KW-0472">Membrane</keyword>
<dbReference type="GO" id="GO:0016020">
    <property type="term" value="C:membrane"/>
    <property type="evidence" value="ECO:0007669"/>
    <property type="project" value="UniProtKB-SubCell"/>
</dbReference>
<feature type="compositionally biased region" description="Basic and acidic residues" evidence="5">
    <location>
        <begin position="115"/>
        <end position="165"/>
    </location>
</feature>
<evidence type="ECO:0000256" key="2">
    <source>
        <dbReference type="ARBA" id="ARBA00022692"/>
    </source>
</evidence>
<dbReference type="KEGG" id="dba:Dbac_0587"/>
<dbReference type="EMBL" id="CP001629">
    <property type="protein sequence ID" value="ACU88711.1"/>
    <property type="molecule type" value="Genomic_DNA"/>
</dbReference>
<dbReference type="NCBIfam" id="TIGR01352">
    <property type="entry name" value="tonB_Cterm"/>
    <property type="match status" value="1"/>
</dbReference>
<evidence type="ECO:0000256" key="4">
    <source>
        <dbReference type="ARBA" id="ARBA00023136"/>
    </source>
</evidence>
<comment type="subcellular location">
    <subcellularLocation>
        <location evidence="1">Membrane</location>
        <topology evidence="1">Single-pass membrane protein</topology>
    </subcellularLocation>
</comment>
<dbReference type="AlphaFoldDB" id="C7LX38"/>
<feature type="compositionally biased region" description="Basic and acidic residues" evidence="5">
    <location>
        <begin position="72"/>
        <end position="96"/>
    </location>
</feature>
<gene>
    <name evidence="6" type="ordered locus">Dbac_0587</name>
</gene>
<evidence type="ECO:0000256" key="5">
    <source>
        <dbReference type="SAM" id="MobiDB-lite"/>
    </source>
</evidence>
<accession>C7LX38</accession>
<protein>
    <submittedName>
        <fullName evidence="6">TonB family protein</fullName>
    </submittedName>
</protein>
<dbReference type="RefSeq" id="WP_015772811.1">
    <property type="nucleotide sequence ID" value="NC_013173.1"/>
</dbReference>
<evidence type="ECO:0000256" key="1">
    <source>
        <dbReference type="ARBA" id="ARBA00004167"/>
    </source>
</evidence>
<dbReference type="HOGENOM" id="CLU_857186_0_0_7"/>
<keyword evidence="7" id="KW-1185">Reference proteome</keyword>
<dbReference type="SUPFAM" id="SSF74653">
    <property type="entry name" value="TolA/TonB C-terminal domain"/>
    <property type="match status" value="1"/>
</dbReference>
<dbReference type="OrthoDB" id="5461359at2"/>
<dbReference type="eggNOG" id="COG3064">
    <property type="taxonomic scope" value="Bacteria"/>
</dbReference>
<dbReference type="InterPro" id="IPR006260">
    <property type="entry name" value="TonB/TolA_C"/>
</dbReference>
<evidence type="ECO:0000313" key="6">
    <source>
        <dbReference type="EMBL" id="ACU88711.1"/>
    </source>
</evidence>
<sequence>MFNSLRHLSWVFSIVLHLVVLLGGAYVSTDTHIKLNLNKRMYEVDLVGPPNKGKPGAKSARKKAPEVAEAPQKPEAKDAKTVKAPDEPKKPEKKAAPSETAKAIPSDTVNATKVAEAKPEEPKKPEPKKEEPKKEEPKKEEPKKTAKEEPKSEPKAEKKPTKEEILAQALGEATKVAKSSTKSGADGAAKGTATSGSKDALADALADLGREVSGRGTRGDGTAEDGDGEGVSSGSLDQYYATQVIRAIRQNWRFPRLSNVVLATTVELKVNKAGDILSSRMLNGSGRSDFDASVMRAIEDTKKLPPLPETLDATLAITFYNTEN</sequence>
<dbReference type="Gene3D" id="3.30.1150.10">
    <property type="match status" value="1"/>
</dbReference>
<dbReference type="InterPro" id="IPR051045">
    <property type="entry name" value="TonB-dependent_transducer"/>
</dbReference>
<dbReference type="PANTHER" id="PTHR33446">
    <property type="entry name" value="PROTEIN TONB-RELATED"/>
    <property type="match status" value="1"/>
</dbReference>
<dbReference type="STRING" id="525897.Dbac_0587"/>
<feature type="region of interest" description="Disordered" evidence="5">
    <location>
        <begin position="47"/>
        <end position="234"/>
    </location>
</feature>
<evidence type="ECO:0000256" key="3">
    <source>
        <dbReference type="ARBA" id="ARBA00022989"/>
    </source>
</evidence>
<proteinExistence type="predicted"/>
<dbReference type="Pfam" id="PF13103">
    <property type="entry name" value="TonB_2"/>
    <property type="match status" value="1"/>
</dbReference>
<dbReference type="Proteomes" id="UP000002216">
    <property type="component" value="Chromosome"/>
</dbReference>
<name>C7LX38_DESBD</name>
<keyword evidence="2" id="KW-0812">Transmembrane</keyword>
<keyword evidence="3" id="KW-1133">Transmembrane helix</keyword>